<dbReference type="InterPro" id="IPR055832">
    <property type="entry name" value="DUF7409"/>
</dbReference>
<evidence type="ECO:0000259" key="2">
    <source>
        <dbReference type="Pfam" id="PF24158"/>
    </source>
</evidence>
<protein>
    <recommendedName>
        <fullName evidence="2">DUF7409 domain-containing protein</fullName>
    </recommendedName>
</protein>
<dbReference type="AlphaFoldDB" id="A0ABD5NIC0"/>
<dbReference type="InterPro" id="IPR010995">
    <property type="entry name" value="DNA_repair_Rad51/TF_NusA_a-hlx"/>
</dbReference>
<feature type="domain" description="DUF7409" evidence="2">
    <location>
        <begin position="13"/>
        <end position="59"/>
    </location>
</feature>
<organism evidence="3 4">
    <name type="scientific">Halobacterium litoreum</name>
    <dbReference type="NCBI Taxonomy" id="2039234"/>
    <lineage>
        <taxon>Archaea</taxon>
        <taxon>Methanobacteriati</taxon>
        <taxon>Methanobacteriota</taxon>
        <taxon>Stenosarchaea group</taxon>
        <taxon>Halobacteria</taxon>
        <taxon>Halobacteriales</taxon>
        <taxon>Halobacteriaceae</taxon>
        <taxon>Halobacterium</taxon>
    </lineage>
</organism>
<dbReference type="EMBL" id="JBHRWN010000002">
    <property type="protein sequence ID" value="MFC3478820.1"/>
    <property type="molecule type" value="Genomic_DNA"/>
</dbReference>
<proteinExistence type="predicted"/>
<evidence type="ECO:0000256" key="1">
    <source>
        <dbReference type="SAM" id="MobiDB-lite"/>
    </source>
</evidence>
<name>A0ABD5NIC0_9EURY</name>
<reference evidence="3 4" key="1">
    <citation type="journal article" date="2019" name="Int. J. Syst. Evol. Microbiol.">
        <title>The Global Catalogue of Microorganisms (GCM) 10K type strain sequencing project: providing services to taxonomists for standard genome sequencing and annotation.</title>
        <authorList>
            <consortium name="The Broad Institute Genomics Platform"/>
            <consortium name="The Broad Institute Genome Sequencing Center for Infectious Disease"/>
            <person name="Wu L."/>
            <person name="Ma J."/>
        </authorList>
    </citation>
    <scope>NUCLEOTIDE SEQUENCE [LARGE SCALE GENOMIC DNA]</scope>
    <source>
        <strain evidence="3 4">CGMCC 1.12562</strain>
    </source>
</reference>
<dbReference type="Pfam" id="PF24158">
    <property type="entry name" value="DUF7409"/>
    <property type="match status" value="1"/>
</dbReference>
<dbReference type="GeneID" id="69118165"/>
<dbReference type="RefSeq" id="WP_232569722.1">
    <property type="nucleotide sequence ID" value="NZ_CP089466.1"/>
</dbReference>
<dbReference type="Proteomes" id="UP001595660">
    <property type="component" value="Unassembled WGS sequence"/>
</dbReference>
<evidence type="ECO:0000313" key="3">
    <source>
        <dbReference type="EMBL" id="MFC3478820.1"/>
    </source>
</evidence>
<dbReference type="Gene3D" id="1.10.150.20">
    <property type="entry name" value="5' to 3' exonuclease, C-terminal subdomain"/>
    <property type="match status" value="1"/>
</dbReference>
<dbReference type="SUPFAM" id="SSF47794">
    <property type="entry name" value="Rad51 N-terminal domain-like"/>
    <property type="match status" value="1"/>
</dbReference>
<feature type="compositionally biased region" description="Basic and acidic residues" evidence="1">
    <location>
        <begin position="131"/>
        <end position="143"/>
    </location>
</feature>
<gene>
    <name evidence="3" type="ORF">ACFOKC_13905</name>
</gene>
<sequence>MPPEDPREELLDLRCVGPATADVLAAADVDAAAVESKAVSHADLVEAGVNPGVAARIRREHSLQWSFEGGQDLDRRAEQVRGLHDEEREWVAASYGADDAEADGSGGAAAEEAAWQDRDPSGGGSEAETDTAERDEAAWRDRSWPNGDDSDEAASDEREWREQSTPTPITALDGVDEEAAELLSRAGVTSVRSLATAHVEHVADSLEVPAERVAAWKDAARSAEQFTR</sequence>
<keyword evidence="4" id="KW-1185">Reference proteome</keyword>
<comment type="caution">
    <text evidence="3">The sequence shown here is derived from an EMBL/GenBank/DDBJ whole genome shotgun (WGS) entry which is preliminary data.</text>
</comment>
<accession>A0ABD5NIC0</accession>
<feature type="region of interest" description="Disordered" evidence="1">
    <location>
        <begin position="91"/>
        <end position="174"/>
    </location>
</feature>
<evidence type="ECO:0000313" key="4">
    <source>
        <dbReference type="Proteomes" id="UP001595660"/>
    </source>
</evidence>